<evidence type="ECO:0000256" key="1">
    <source>
        <dbReference type="SAM" id="MobiDB-lite"/>
    </source>
</evidence>
<protein>
    <submittedName>
        <fullName evidence="2">Uncharacterized protein</fullName>
    </submittedName>
</protein>
<name>A0AAF0DR16_9BASI</name>
<dbReference type="AlphaFoldDB" id="A0AAF0DR16"/>
<organism evidence="2 3">
    <name type="scientific">Malassezia brasiliensis</name>
    <dbReference type="NCBI Taxonomy" id="1821822"/>
    <lineage>
        <taxon>Eukaryota</taxon>
        <taxon>Fungi</taxon>
        <taxon>Dikarya</taxon>
        <taxon>Basidiomycota</taxon>
        <taxon>Ustilaginomycotina</taxon>
        <taxon>Malasseziomycetes</taxon>
        <taxon>Malasseziales</taxon>
        <taxon>Malasseziaceae</taxon>
        <taxon>Malassezia</taxon>
    </lineage>
</organism>
<dbReference type="Proteomes" id="UP001216638">
    <property type="component" value="Chromosome 1"/>
</dbReference>
<accession>A0AAF0DR16</accession>
<keyword evidence="3" id="KW-1185">Reference proteome</keyword>
<feature type="region of interest" description="Disordered" evidence="1">
    <location>
        <begin position="165"/>
        <end position="196"/>
    </location>
</feature>
<evidence type="ECO:0000313" key="2">
    <source>
        <dbReference type="EMBL" id="WFC94189.1"/>
    </source>
</evidence>
<dbReference type="EMBL" id="CP119951">
    <property type="protein sequence ID" value="WFC94189.1"/>
    <property type="molecule type" value="Genomic_DNA"/>
</dbReference>
<reference evidence="2" key="1">
    <citation type="submission" date="2023-03" db="EMBL/GenBank/DDBJ databases">
        <title>Mating type loci evolution in Malassezia.</title>
        <authorList>
            <person name="Coelho M.A."/>
        </authorList>
    </citation>
    <scope>NUCLEOTIDE SEQUENCE</scope>
    <source>
        <strain evidence="2">CBS 14135</strain>
    </source>
</reference>
<sequence>MAHEGGLLFDPALNAAYHHYRWATDRRNAVTVCVRDVQRLGYAFPSLFEQGVLRMFLHHHWPCIYVTLVATVVAVREQEVAMEYIVPMLAVGDVVRINGRVFERRDKSRVVDVERVERVEATQEPLHLLRALAYGAERYTQPPPLPTEHVDVATVDRIEAPKIGAASSNPWSATGHAKRAPETPHPLPKQHDTSEEATLPVVASTRSMVLFLARYLQDKTQATNDAAMLSPPLLHPTFTIPQLLSSATVQFHAQRLVTYKLPERTLSADERDAKVAQLITHCVRRLVRTGVLLERRARTNMFQVVCPALIAGYIAVLVRHTPQQRREEVRRFSSASMRRRVCAAEPRLACVPLSKFDAALALLADAALVVRYGTHWGVP</sequence>
<evidence type="ECO:0000313" key="3">
    <source>
        <dbReference type="Proteomes" id="UP001216638"/>
    </source>
</evidence>
<gene>
    <name evidence="2" type="ORF">MBRA1_000822</name>
</gene>
<proteinExistence type="predicted"/>